<feature type="transmembrane region" description="Helical" evidence="2">
    <location>
        <begin position="48"/>
        <end position="67"/>
    </location>
</feature>
<feature type="transmembrane region" description="Helical" evidence="2">
    <location>
        <begin position="16"/>
        <end position="36"/>
    </location>
</feature>
<keyword evidence="2" id="KW-0812">Transmembrane</keyword>
<protein>
    <submittedName>
        <fullName evidence="3">Uncharacterized protein</fullName>
    </submittedName>
</protein>
<feature type="transmembrane region" description="Helical" evidence="2">
    <location>
        <begin position="79"/>
        <end position="98"/>
    </location>
</feature>
<reference evidence="4" key="1">
    <citation type="submission" date="2024-04" db="EMBL/GenBank/DDBJ databases">
        <title>Phylogenomic analyses of a clade within the roseobacter group suggest taxonomic reassignments of species of the genera Aestuariivita, Citreicella, Loktanella, Nautella, Pelagibaca, Ruegeria, Thalassobius, Thiobacimonas and Tropicibacter, and the proposal o.</title>
        <authorList>
            <person name="Jeon C.O."/>
        </authorList>
    </citation>
    <scope>NUCLEOTIDE SEQUENCE [LARGE SCALE GENOMIC DNA]</scope>
    <source>
        <strain evidence="4">BS5-3</strain>
    </source>
</reference>
<evidence type="ECO:0000313" key="4">
    <source>
        <dbReference type="Proteomes" id="UP001440612"/>
    </source>
</evidence>
<feature type="region of interest" description="Disordered" evidence="1">
    <location>
        <begin position="348"/>
        <end position="376"/>
    </location>
</feature>
<evidence type="ECO:0000256" key="1">
    <source>
        <dbReference type="SAM" id="MobiDB-lite"/>
    </source>
</evidence>
<dbReference type="Proteomes" id="UP001440612">
    <property type="component" value="Chromosome"/>
</dbReference>
<keyword evidence="2" id="KW-1133">Transmembrane helix</keyword>
<keyword evidence="4" id="KW-1185">Reference proteome</keyword>
<gene>
    <name evidence="3" type="ORF">AABB29_09840</name>
</gene>
<proteinExistence type="predicted"/>
<organism evidence="3 4">
    <name type="scientific">Yoonia phaeophyticola</name>
    <dbReference type="NCBI Taxonomy" id="3137369"/>
    <lineage>
        <taxon>Bacteria</taxon>
        <taxon>Pseudomonadati</taxon>
        <taxon>Pseudomonadota</taxon>
        <taxon>Alphaproteobacteria</taxon>
        <taxon>Rhodobacterales</taxon>
        <taxon>Paracoccaceae</taxon>
        <taxon>Yoonia</taxon>
    </lineage>
</organism>
<sequence length="376" mass="41463">MEKPYRKLHDVEPNTVILRYAFIITFVVGVTGSLFFKWLDVHPLFSSGYAAGVLIAYALIGWGSGSLRVEPENIGDNCYYLGFLFTLASLAFTLYQMADPNLNDGSAVSIPSVISGFGVALSSTIVGVFLRVLLMQMRPDFVAADREMRADMNKSFGEFKKNLSLTLRQMKAYSSESVQMAVERDERIREDTELFLTKHHNALLAASKEFSRSLNHNLTEIATLSHQETAKTLAESSKKSLAAIETTTMKSLAAIEDARHEILQAKSELIRHEAETFDAFKQRRESADALLASEQNQLAAKTQAMEGYKDLSQRTADAIGNDLVGAIEHRLLPAIDMLINRLDQLQTGAAPADPVTRLNPAPGPDRDEPSLPAAKP</sequence>
<feature type="transmembrane region" description="Helical" evidence="2">
    <location>
        <begin position="110"/>
        <end position="134"/>
    </location>
</feature>
<keyword evidence="2" id="KW-0472">Membrane</keyword>
<name>A0ABZ2VC36_9RHOB</name>
<accession>A0ABZ2VC36</accession>
<evidence type="ECO:0000256" key="2">
    <source>
        <dbReference type="SAM" id="Phobius"/>
    </source>
</evidence>
<dbReference type="RefSeq" id="WP_341368977.1">
    <property type="nucleotide sequence ID" value="NZ_CP150951.2"/>
</dbReference>
<evidence type="ECO:0000313" key="3">
    <source>
        <dbReference type="EMBL" id="WZC50880.1"/>
    </source>
</evidence>
<dbReference type="EMBL" id="CP150951">
    <property type="protein sequence ID" value="WZC50880.1"/>
    <property type="molecule type" value="Genomic_DNA"/>
</dbReference>